<keyword evidence="7" id="KW-1185">Reference proteome</keyword>
<sequence>MCQPLSTVPLSGKTTDMSVAEIPRTSLPESESYIQLSLLDGGSFMGELAKIHAGVANVKFRMYNWAFYLSHKGRHILWDLGLDEDRSCYTPWVNQYMLELVNHVGPRKSIVHQLGERGVSAEQIDTVLFSHAHWDHSRPIHDEFPNAVAYFGPGTKEGCSPGHMADPSVQWDGRFFDPENATERWEELKGPWVPFGPFEKAMDYFGDGSFWVIQAPGHMAGNLCAAARIQGGEWILLGSDCCHSRELLDGKYQISQFCVPGLGEMSLHADIPAAQGTIAKIRILERDFGFHVALAHDANWMKDGTDSILMSLLDDHMKDAARERISKDEIP</sequence>
<dbReference type="InterPro" id="IPR001279">
    <property type="entry name" value="Metallo-B-lactamas"/>
</dbReference>
<evidence type="ECO:0000256" key="2">
    <source>
        <dbReference type="ARBA" id="ARBA00022723"/>
    </source>
</evidence>
<feature type="domain" description="Metallo-beta-lactamase" evidence="5">
    <location>
        <begin position="63"/>
        <end position="296"/>
    </location>
</feature>
<gene>
    <name evidence="6" type="ORF">K469DRAFT_753785</name>
</gene>
<protein>
    <submittedName>
        <fullName evidence="6">Metallo-hydrolase/oxidoreductase</fullName>
    </submittedName>
</protein>
<dbReference type="EMBL" id="ML994663">
    <property type="protein sequence ID" value="KAF2179692.1"/>
    <property type="molecule type" value="Genomic_DNA"/>
</dbReference>
<dbReference type="GO" id="GO:0016787">
    <property type="term" value="F:hydrolase activity"/>
    <property type="evidence" value="ECO:0007669"/>
    <property type="project" value="UniProtKB-KW"/>
</dbReference>
<dbReference type="PANTHER" id="PTHR42978">
    <property type="entry name" value="QUORUM-QUENCHING LACTONASE YTNP-RELATED-RELATED"/>
    <property type="match status" value="1"/>
</dbReference>
<proteinExistence type="inferred from homology"/>
<keyword evidence="2" id="KW-0479">Metal-binding</keyword>
<keyword evidence="3 6" id="KW-0378">Hydrolase</keyword>
<dbReference type="CDD" id="cd07730">
    <property type="entry name" value="metallo-hydrolase-like_MBL-fold"/>
    <property type="match status" value="1"/>
</dbReference>
<evidence type="ECO:0000259" key="5">
    <source>
        <dbReference type="SMART" id="SM00849"/>
    </source>
</evidence>
<dbReference type="InterPro" id="IPR036866">
    <property type="entry name" value="RibonucZ/Hydroxyglut_hydro"/>
</dbReference>
<comment type="similarity">
    <text evidence="1">Belongs to the metallo-beta-lactamase superfamily.</text>
</comment>
<keyword evidence="4" id="KW-0862">Zinc</keyword>
<organism evidence="6 7">
    <name type="scientific">Zopfia rhizophila CBS 207.26</name>
    <dbReference type="NCBI Taxonomy" id="1314779"/>
    <lineage>
        <taxon>Eukaryota</taxon>
        <taxon>Fungi</taxon>
        <taxon>Dikarya</taxon>
        <taxon>Ascomycota</taxon>
        <taxon>Pezizomycotina</taxon>
        <taxon>Dothideomycetes</taxon>
        <taxon>Dothideomycetes incertae sedis</taxon>
        <taxon>Zopfiaceae</taxon>
        <taxon>Zopfia</taxon>
    </lineage>
</organism>
<dbReference type="InterPro" id="IPR051013">
    <property type="entry name" value="MBL_superfamily_lactonases"/>
</dbReference>
<evidence type="ECO:0000256" key="1">
    <source>
        <dbReference type="ARBA" id="ARBA00007749"/>
    </source>
</evidence>
<name>A0A6A6DMT5_9PEZI</name>
<dbReference type="Gene3D" id="3.60.15.10">
    <property type="entry name" value="Ribonuclease Z/Hydroxyacylglutathione hydrolase-like"/>
    <property type="match status" value="1"/>
</dbReference>
<dbReference type="PANTHER" id="PTHR42978:SF4">
    <property type="entry name" value="METALLO-BETA-LACTAMASE DOMAIN-CONTAINING PROTEIN"/>
    <property type="match status" value="1"/>
</dbReference>
<dbReference type="GO" id="GO:0046872">
    <property type="term" value="F:metal ion binding"/>
    <property type="evidence" value="ECO:0007669"/>
    <property type="project" value="UniProtKB-KW"/>
</dbReference>
<evidence type="ECO:0000256" key="4">
    <source>
        <dbReference type="ARBA" id="ARBA00022833"/>
    </source>
</evidence>
<dbReference type="SMART" id="SM00849">
    <property type="entry name" value="Lactamase_B"/>
    <property type="match status" value="1"/>
</dbReference>
<reference evidence="6" key="1">
    <citation type="journal article" date="2020" name="Stud. Mycol.">
        <title>101 Dothideomycetes genomes: a test case for predicting lifestyles and emergence of pathogens.</title>
        <authorList>
            <person name="Haridas S."/>
            <person name="Albert R."/>
            <person name="Binder M."/>
            <person name="Bloem J."/>
            <person name="Labutti K."/>
            <person name="Salamov A."/>
            <person name="Andreopoulos B."/>
            <person name="Baker S."/>
            <person name="Barry K."/>
            <person name="Bills G."/>
            <person name="Bluhm B."/>
            <person name="Cannon C."/>
            <person name="Castanera R."/>
            <person name="Culley D."/>
            <person name="Daum C."/>
            <person name="Ezra D."/>
            <person name="Gonzalez J."/>
            <person name="Henrissat B."/>
            <person name="Kuo A."/>
            <person name="Liang C."/>
            <person name="Lipzen A."/>
            <person name="Lutzoni F."/>
            <person name="Magnuson J."/>
            <person name="Mondo S."/>
            <person name="Nolan M."/>
            <person name="Ohm R."/>
            <person name="Pangilinan J."/>
            <person name="Park H.-J."/>
            <person name="Ramirez L."/>
            <person name="Alfaro M."/>
            <person name="Sun H."/>
            <person name="Tritt A."/>
            <person name="Yoshinaga Y."/>
            <person name="Zwiers L.-H."/>
            <person name="Turgeon B."/>
            <person name="Goodwin S."/>
            <person name="Spatafora J."/>
            <person name="Crous P."/>
            <person name="Grigoriev I."/>
        </authorList>
    </citation>
    <scope>NUCLEOTIDE SEQUENCE</scope>
    <source>
        <strain evidence="6">CBS 207.26</strain>
    </source>
</reference>
<evidence type="ECO:0000313" key="6">
    <source>
        <dbReference type="EMBL" id="KAF2179692.1"/>
    </source>
</evidence>
<evidence type="ECO:0000313" key="7">
    <source>
        <dbReference type="Proteomes" id="UP000800200"/>
    </source>
</evidence>
<dbReference type="Pfam" id="PF00753">
    <property type="entry name" value="Lactamase_B"/>
    <property type="match status" value="1"/>
</dbReference>
<dbReference type="Proteomes" id="UP000800200">
    <property type="component" value="Unassembled WGS sequence"/>
</dbReference>
<dbReference type="OrthoDB" id="10250730at2759"/>
<dbReference type="AlphaFoldDB" id="A0A6A6DMT5"/>
<dbReference type="SUPFAM" id="SSF56281">
    <property type="entry name" value="Metallo-hydrolase/oxidoreductase"/>
    <property type="match status" value="1"/>
</dbReference>
<evidence type="ECO:0000256" key="3">
    <source>
        <dbReference type="ARBA" id="ARBA00022801"/>
    </source>
</evidence>
<accession>A0A6A6DMT5</accession>